<dbReference type="PANTHER" id="PTHR33540">
    <property type="entry name" value="TRNA THREONYLCARBAMOYLADENOSINE BIOSYNTHESIS PROTEIN TSAE"/>
    <property type="match status" value="1"/>
</dbReference>
<organism evidence="4 5">
    <name type="scientific">Neptunomonas japonica JAMM 1380</name>
    <dbReference type="NCBI Taxonomy" id="1441457"/>
    <lineage>
        <taxon>Bacteria</taxon>
        <taxon>Pseudomonadati</taxon>
        <taxon>Pseudomonadota</taxon>
        <taxon>Gammaproteobacteria</taxon>
        <taxon>Oceanospirillales</taxon>
        <taxon>Oceanospirillaceae</taxon>
        <taxon>Neptunomonas</taxon>
    </lineage>
</organism>
<keyword evidence="1" id="KW-0547">Nucleotide-binding</keyword>
<name>A0A7R6PSM3_9GAMM</name>
<accession>A0A7R6PSM3</accession>
<evidence type="ECO:0000259" key="3">
    <source>
        <dbReference type="Pfam" id="PF01636"/>
    </source>
</evidence>
<reference evidence="4 5" key="1">
    <citation type="journal article" date="2008" name="Int. J. Syst. Evol. Microbiol.">
        <title>Neptunomonas japonica sp. nov., an Osedax japonicus symbiont-like bacterium isolated from sediment adjacent to sperm whale carcasses off Kagoshima, Japan.</title>
        <authorList>
            <person name="Miyazaki M."/>
            <person name="Nogi Y."/>
            <person name="Fujiwara Y."/>
            <person name="Kawato M."/>
            <person name="Kubokawa K."/>
            <person name="Horikoshi K."/>
        </authorList>
    </citation>
    <scope>NUCLEOTIDE SEQUENCE [LARGE SCALE GENOMIC DNA]</scope>
    <source>
        <strain evidence="4 5">JAMM 1380</strain>
    </source>
</reference>
<feature type="domain" description="Aminoglycoside phosphotransferase" evidence="3">
    <location>
        <begin position="29"/>
        <end position="241"/>
    </location>
</feature>
<gene>
    <name evidence="4" type="ORF">NEJAP_0781</name>
</gene>
<keyword evidence="2" id="KW-0067">ATP-binding</keyword>
<dbReference type="KEGG" id="njp:NEJAP_0781"/>
<dbReference type="InterPro" id="IPR011009">
    <property type="entry name" value="Kinase-like_dom_sf"/>
</dbReference>
<dbReference type="AlphaFoldDB" id="A0A7R6PSM3"/>
<evidence type="ECO:0000313" key="4">
    <source>
        <dbReference type="EMBL" id="BBB28738.1"/>
    </source>
</evidence>
<protein>
    <recommendedName>
        <fullName evidence="3">Aminoglycoside phosphotransferase domain-containing protein</fullName>
    </recommendedName>
</protein>
<dbReference type="RefSeq" id="WP_201349405.1">
    <property type="nucleotide sequence ID" value="NZ_AP014546.1"/>
</dbReference>
<sequence length="343" mass="39492">MGQRLSALLEWIEELRASLEVDIDDGWELQPVSGDASFRRYFRVSSNGNSWIAVDAPPEHENSKAFVEIAEAWRRQGVHVPKVISVDLKQGFMLLSDFGDRLYLPALLEVGSEQLYRCAVDELFKIQQCEKDSLPHYDGAMLQREMSLFSEWFLERLLDVDLTSFDRGGLRVSFESLERSALEQPLVCVHRDFHSRNLMVTSEDAPGIIDFQDAVKGPITYDLVSLFRDCYISWPDDEVYAWVEQFRAGLIVKGQLSDDVSIASFERWFDLMGMQRHLKAIGIFARLSIRDDKHSYLRDIPRTLKYIIAVCGKYPELSLFKEIIDLKVVPAMRAVRHFDDVSL</sequence>
<proteinExistence type="predicted"/>
<evidence type="ECO:0000256" key="2">
    <source>
        <dbReference type="ARBA" id="ARBA00022840"/>
    </source>
</evidence>
<dbReference type="InterPro" id="IPR002575">
    <property type="entry name" value="Aminoglycoside_PTrfase"/>
</dbReference>
<dbReference type="Gene3D" id="3.90.1200.10">
    <property type="match status" value="1"/>
</dbReference>
<dbReference type="GO" id="GO:0005524">
    <property type="term" value="F:ATP binding"/>
    <property type="evidence" value="ECO:0007669"/>
    <property type="project" value="UniProtKB-KW"/>
</dbReference>
<dbReference type="SUPFAM" id="SSF56112">
    <property type="entry name" value="Protein kinase-like (PK-like)"/>
    <property type="match status" value="1"/>
</dbReference>
<dbReference type="Pfam" id="PF01636">
    <property type="entry name" value="APH"/>
    <property type="match status" value="1"/>
</dbReference>
<dbReference type="PANTHER" id="PTHR33540:SF1">
    <property type="entry name" value="N-ACETYLMURAMATE_N-ACETYLGLUCOSAMINE KINASE"/>
    <property type="match status" value="1"/>
</dbReference>
<dbReference type="Proteomes" id="UP000595332">
    <property type="component" value="Chromosome"/>
</dbReference>
<evidence type="ECO:0000256" key="1">
    <source>
        <dbReference type="ARBA" id="ARBA00022741"/>
    </source>
</evidence>
<dbReference type="EMBL" id="AP014546">
    <property type="protein sequence ID" value="BBB28738.1"/>
    <property type="molecule type" value="Genomic_DNA"/>
</dbReference>
<evidence type="ECO:0000313" key="5">
    <source>
        <dbReference type="Proteomes" id="UP000595332"/>
    </source>
</evidence>
<keyword evidence="5" id="KW-1185">Reference proteome</keyword>
<dbReference type="Gene3D" id="3.30.200.20">
    <property type="entry name" value="Phosphorylase Kinase, domain 1"/>
    <property type="match status" value="1"/>
</dbReference>